<dbReference type="PANTHER" id="PTHR30250:SF11">
    <property type="entry name" value="O-ANTIGEN TRANSPORTER-RELATED"/>
    <property type="match status" value="1"/>
</dbReference>
<comment type="subcellular location">
    <subcellularLocation>
        <location evidence="1">Cell membrane</location>
        <topology evidence="1">Multi-pass membrane protein</topology>
    </subcellularLocation>
</comment>
<evidence type="ECO:0000256" key="4">
    <source>
        <dbReference type="ARBA" id="ARBA00022989"/>
    </source>
</evidence>
<dbReference type="GO" id="GO:0005886">
    <property type="term" value="C:plasma membrane"/>
    <property type="evidence" value="ECO:0007669"/>
    <property type="project" value="UniProtKB-SubCell"/>
</dbReference>
<dbReference type="InterPro" id="IPR050833">
    <property type="entry name" value="Poly_Biosynth_Transport"/>
</dbReference>
<feature type="transmembrane region" description="Helical" evidence="6">
    <location>
        <begin position="54"/>
        <end position="75"/>
    </location>
</feature>
<keyword evidence="3 6" id="KW-0812">Transmembrane</keyword>
<evidence type="ECO:0000256" key="3">
    <source>
        <dbReference type="ARBA" id="ARBA00022692"/>
    </source>
</evidence>
<feature type="transmembrane region" description="Helical" evidence="6">
    <location>
        <begin position="242"/>
        <end position="261"/>
    </location>
</feature>
<feature type="transmembrane region" description="Helical" evidence="6">
    <location>
        <begin position="24"/>
        <end position="42"/>
    </location>
</feature>
<feature type="transmembrane region" description="Helical" evidence="6">
    <location>
        <begin position="96"/>
        <end position="120"/>
    </location>
</feature>
<evidence type="ECO:0000313" key="8">
    <source>
        <dbReference type="Proteomes" id="UP000563906"/>
    </source>
</evidence>
<feature type="transmembrane region" description="Helical" evidence="6">
    <location>
        <begin position="388"/>
        <end position="407"/>
    </location>
</feature>
<feature type="transmembrane region" description="Helical" evidence="6">
    <location>
        <begin position="413"/>
        <end position="432"/>
    </location>
</feature>
<feature type="transmembrane region" description="Helical" evidence="6">
    <location>
        <begin position="170"/>
        <end position="189"/>
    </location>
</feature>
<dbReference type="InterPro" id="IPR002528">
    <property type="entry name" value="MATE_fam"/>
</dbReference>
<feature type="transmembrane region" description="Helical" evidence="6">
    <location>
        <begin position="322"/>
        <end position="341"/>
    </location>
</feature>
<accession>A0A839AMH8</accession>
<proteinExistence type="predicted"/>
<dbReference type="GO" id="GO:0015297">
    <property type="term" value="F:antiporter activity"/>
    <property type="evidence" value="ECO:0007669"/>
    <property type="project" value="InterPro"/>
</dbReference>
<feature type="transmembrane region" description="Helical" evidence="6">
    <location>
        <begin position="195"/>
        <end position="221"/>
    </location>
</feature>
<evidence type="ECO:0000256" key="2">
    <source>
        <dbReference type="ARBA" id="ARBA00022475"/>
    </source>
</evidence>
<keyword evidence="2" id="KW-1003">Cell membrane</keyword>
<evidence type="ECO:0000256" key="1">
    <source>
        <dbReference type="ARBA" id="ARBA00004651"/>
    </source>
</evidence>
<organism evidence="7 8">
    <name type="scientific">Tenacibaculum pelagium</name>
    <dbReference type="NCBI Taxonomy" id="2759527"/>
    <lineage>
        <taxon>Bacteria</taxon>
        <taxon>Pseudomonadati</taxon>
        <taxon>Bacteroidota</taxon>
        <taxon>Flavobacteriia</taxon>
        <taxon>Flavobacteriales</taxon>
        <taxon>Flavobacteriaceae</taxon>
        <taxon>Tenacibaculum</taxon>
    </lineage>
</organism>
<dbReference type="PANTHER" id="PTHR30250">
    <property type="entry name" value="PST FAMILY PREDICTED COLANIC ACID TRANSPORTER"/>
    <property type="match status" value="1"/>
</dbReference>
<gene>
    <name evidence="7" type="ORF">H3Z83_07135</name>
</gene>
<evidence type="ECO:0000313" key="7">
    <source>
        <dbReference type="EMBL" id="MBA6156285.1"/>
    </source>
</evidence>
<dbReference type="Proteomes" id="UP000563906">
    <property type="component" value="Unassembled WGS sequence"/>
</dbReference>
<sequence>MRIKDKIRSFFKGHERTVKAKKNIIITSFCNAISVLVSFLFVPLMLNVLSDVEYGAWLTLTSVVSWFTFFDLGLGNGLRNRLTKSIANKQYKRAKMYVSTAYGGISIVVLLLVILFSFIYNILNWNSVFNIPESVADFSKIIAITVYFFLGKFIFQLINSILLANLNSGITSVIISLTNVVNFLGVYLLDIFSEATFLNVTIVMSIIPVFILLLFTIFYFNTTFKKIKPSIHFVNFRLSKDLFNLGFKFFYIQIAVIVLFSTDNFIISKVLGPEEVVPYNISHKYFAVILMFFSIITGPLWSSVTEAYEKSDFIWIKKSIRIMLRFWFLSVFLVLLMMIFSNKFYKIWVGDEVVVPVSLSILMGVYIIMSTFSLIFTNFINGVGAVKLQLYTATISMIINIPLSIYFAKYLEMGSKGVILATCVSLSYSMILKPVQYYKIINKTGTGIWIK</sequence>
<dbReference type="Pfam" id="PF01554">
    <property type="entry name" value="MatE"/>
    <property type="match status" value="1"/>
</dbReference>
<keyword evidence="8" id="KW-1185">Reference proteome</keyword>
<dbReference type="EMBL" id="JACGLS010000003">
    <property type="protein sequence ID" value="MBA6156285.1"/>
    <property type="molecule type" value="Genomic_DNA"/>
</dbReference>
<evidence type="ECO:0000256" key="5">
    <source>
        <dbReference type="ARBA" id="ARBA00023136"/>
    </source>
</evidence>
<name>A0A839AMH8_9FLAO</name>
<feature type="transmembrane region" description="Helical" evidence="6">
    <location>
        <begin position="353"/>
        <end position="376"/>
    </location>
</feature>
<dbReference type="GO" id="GO:0042910">
    <property type="term" value="F:xenobiotic transmembrane transporter activity"/>
    <property type="evidence" value="ECO:0007669"/>
    <property type="project" value="InterPro"/>
</dbReference>
<comment type="caution">
    <text evidence="7">The sequence shown here is derived from an EMBL/GenBank/DDBJ whole genome shotgun (WGS) entry which is preliminary data.</text>
</comment>
<evidence type="ECO:0000256" key="6">
    <source>
        <dbReference type="SAM" id="Phobius"/>
    </source>
</evidence>
<dbReference type="RefSeq" id="WP_182124794.1">
    <property type="nucleotide sequence ID" value="NZ_JACGLS010000003.1"/>
</dbReference>
<reference evidence="7 8" key="1">
    <citation type="submission" date="2020-07" db="EMBL/GenBank/DDBJ databases">
        <title>Bacterium isolated from marine sediment.</title>
        <authorList>
            <person name="Shang D."/>
            <person name="Du Z.-J."/>
        </authorList>
    </citation>
    <scope>NUCLEOTIDE SEQUENCE [LARGE SCALE GENOMIC DNA]</scope>
    <source>
        <strain evidence="7 8">S7007</strain>
    </source>
</reference>
<feature type="transmembrane region" description="Helical" evidence="6">
    <location>
        <begin position="281"/>
        <end position="301"/>
    </location>
</feature>
<feature type="transmembrane region" description="Helical" evidence="6">
    <location>
        <begin position="140"/>
        <end position="158"/>
    </location>
</feature>
<keyword evidence="5 6" id="KW-0472">Membrane</keyword>
<protein>
    <submittedName>
        <fullName evidence="7">Oligosaccharide flippase family protein</fullName>
    </submittedName>
</protein>
<dbReference type="AlphaFoldDB" id="A0A839AMH8"/>
<keyword evidence="4 6" id="KW-1133">Transmembrane helix</keyword>